<dbReference type="Proteomes" id="UP001595978">
    <property type="component" value="Unassembled WGS sequence"/>
</dbReference>
<sequence length="70" mass="7833">KTYTAGQIGAILGVSANKIGRIANKHGLKTDEYGIWVLDKSRHSDKQVSSFQYNEKGKRKITELLQQEGQ</sequence>
<accession>A0ABW0RH74</accession>
<evidence type="ECO:0000313" key="1">
    <source>
        <dbReference type="EMBL" id="MFC5542242.1"/>
    </source>
</evidence>
<feature type="non-terminal residue" evidence="1">
    <location>
        <position position="1"/>
    </location>
</feature>
<name>A0ABW0RH74_9BACL</name>
<dbReference type="EMBL" id="JBHSNQ010000085">
    <property type="protein sequence ID" value="MFC5542242.1"/>
    <property type="molecule type" value="Genomic_DNA"/>
</dbReference>
<gene>
    <name evidence="1" type="ORF">ACFPOH_10735</name>
</gene>
<reference evidence="2" key="1">
    <citation type="journal article" date="2019" name="Int. J. Syst. Evol. Microbiol.">
        <title>The Global Catalogue of Microorganisms (GCM) 10K type strain sequencing project: providing services to taxonomists for standard genome sequencing and annotation.</title>
        <authorList>
            <consortium name="The Broad Institute Genomics Platform"/>
            <consortium name="The Broad Institute Genome Sequencing Center for Infectious Disease"/>
            <person name="Wu L."/>
            <person name="Ma J."/>
        </authorList>
    </citation>
    <scope>NUCLEOTIDE SEQUENCE [LARGE SCALE GENOMIC DNA]</scope>
    <source>
        <strain evidence="2">CCUG 56331</strain>
    </source>
</reference>
<keyword evidence="2" id="KW-1185">Reference proteome</keyword>
<protein>
    <submittedName>
        <fullName evidence="1">Phage repressor protein</fullName>
    </submittedName>
</protein>
<organism evidence="1 2">
    <name type="scientific">Ureibacillus suwonensis</name>
    <dbReference type="NCBI Taxonomy" id="313007"/>
    <lineage>
        <taxon>Bacteria</taxon>
        <taxon>Bacillati</taxon>
        <taxon>Bacillota</taxon>
        <taxon>Bacilli</taxon>
        <taxon>Bacillales</taxon>
        <taxon>Caryophanaceae</taxon>
        <taxon>Ureibacillus</taxon>
    </lineage>
</organism>
<evidence type="ECO:0000313" key="2">
    <source>
        <dbReference type="Proteomes" id="UP001595978"/>
    </source>
</evidence>
<proteinExistence type="predicted"/>
<comment type="caution">
    <text evidence="1">The sequence shown here is derived from an EMBL/GenBank/DDBJ whole genome shotgun (WGS) entry which is preliminary data.</text>
</comment>